<accession>A0A2P2SXK1</accession>
<dbReference type="AlphaFoldDB" id="A0A2P2SXK1"/>
<dbReference type="RefSeq" id="XP_018135316.1">
    <property type="nucleotide sequence ID" value="XM_018269858.2"/>
</dbReference>
<dbReference type="EMBL" id="KV460206">
    <property type="protein sequence ID" value="OBU01584.1"/>
    <property type="molecule type" value="Genomic_DNA"/>
</dbReference>
<protein>
    <submittedName>
        <fullName evidence="1">Uncharacterized protein</fullName>
    </submittedName>
</protein>
<evidence type="ECO:0000313" key="1">
    <source>
        <dbReference type="EMBL" id="OBU01584.1"/>
    </source>
</evidence>
<organism evidence="1 2">
    <name type="scientific">Pseudogymnoascus verrucosus</name>
    <dbReference type="NCBI Taxonomy" id="342668"/>
    <lineage>
        <taxon>Eukaryota</taxon>
        <taxon>Fungi</taxon>
        <taxon>Dikarya</taxon>
        <taxon>Ascomycota</taxon>
        <taxon>Pezizomycotina</taxon>
        <taxon>Leotiomycetes</taxon>
        <taxon>Thelebolales</taxon>
        <taxon>Thelebolaceae</taxon>
        <taxon>Pseudogymnoascus</taxon>
    </lineage>
</organism>
<evidence type="ECO:0000313" key="2">
    <source>
        <dbReference type="Proteomes" id="UP000091956"/>
    </source>
</evidence>
<reference evidence="2" key="2">
    <citation type="journal article" date="2018" name="Nat. Commun.">
        <title>Extreme sensitivity to ultraviolet light in the fungal pathogen causing white-nose syndrome of bats.</title>
        <authorList>
            <person name="Palmer J.M."/>
            <person name="Drees K.P."/>
            <person name="Foster J.T."/>
            <person name="Lindner D.L."/>
        </authorList>
    </citation>
    <scope>NUCLEOTIDE SEQUENCE [LARGE SCALE GENOMIC DNA]</scope>
    <source>
        <strain evidence="2">UAMH 10579</strain>
    </source>
</reference>
<dbReference type="GeneID" id="28833712"/>
<dbReference type="OrthoDB" id="3439773at2759"/>
<sequence length="280" mass="32067">MPSTDPRPPPAGASLKAKQDFAVGLIKDEQDDTDRRGWDVIMSEACFGELPRTDISRYLHTGEILCGMVIRGRLQSAVFGTFMDLCLQGVCSLNALEHPVHYNNGNRDSDCHRWIMRMLGVFNCFNADMQLVQGGWYMEVENRWIQYDAHSTWLVTMIERSFTSLDAVFNIIRAKGRLGPVNASRLKELEGKYPPYPTWKADININRTNGWHGSGTFAFWLPENIDPAITQLGVYDGIMALSKDFHRHLSRTEMHYAEFFDINRDEKYVEDVNRKIKGPN</sequence>
<gene>
    <name evidence="1" type="ORF">VE01_00326</name>
</gene>
<keyword evidence="2" id="KW-1185">Reference proteome</keyword>
<reference evidence="1 2" key="1">
    <citation type="submission" date="2016-03" db="EMBL/GenBank/DDBJ databases">
        <title>Comparative genomics of Pseudogymnoascus destructans, the fungus causing white-nose syndrome of bats.</title>
        <authorList>
            <person name="Palmer J.M."/>
            <person name="Drees K.P."/>
            <person name="Foster J.T."/>
            <person name="Lindner D.L."/>
        </authorList>
    </citation>
    <scope>NUCLEOTIDE SEQUENCE [LARGE SCALE GENOMIC DNA]</scope>
    <source>
        <strain evidence="1 2">UAMH 10579</strain>
    </source>
</reference>
<dbReference type="Proteomes" id="UP000091956">
    <property type="component" value="Unassembled WGS sequence"/>
</dbReference>
<proteinExistence type="predicted"/>
<name>A0A2P2SXK1_9PEZI</name>